<dbReference type="CDD" id="cd00081">
    <property type="entry name" value="Hint"/>
    <property type="match status" value="1"/>
</dbReference>
<name>A0A814DYX9_9BILA</name>
<dbReference type="OrthoDB" id="5212at2759"/>
<evidence type="ECO:0000313" key="8">
    <source>
        <dbReference type="Proteomes" id="UP000663832"/>
    </source>
</evidence>
<keyword evidence="1" id="KW-0217">Developmental protein</keyword>
<dbReference type="GO" id="GO:0016540">
    <property type="term" value="P:protein autoprocessing"/>
    <property type="evidence" value="ECO:0007669"/>
    <property type="project" value="InterPro"/>
</dbReference>
<dbReference type="InterPro" id="IPR006141">
    <property type="entry name" value="Intein_N"/>
</dbReference>
<dbReference type="PROSITE" id="PS50817">
    <property type="entry name" value="INTEIN_N_TER"/>
    <property type="match status" value="1"/>
</dbReference>
<dbReference type="GO" id="GO:0016539">
    <property type="term" value="P:intein-mediated protein splicing"/>
    <property type="evidence" value="ECO:0007669"/>
    <property type="project" value="InterPro"/>
</dbReference>
<feature type="chain" id="PRO_5035600130" description="Hint domain-containing protein" evidence="3">
    <location>
        <begin position="24"/>
        <end position="262"/>
    </location>
</feature>
<dbReference type="InterPro" id="IPR001767">
    <property type="entry name" value="Hedgehog_Hint"/>
</dbReference>
<sequence length="262" mass="29938">MKLLKYILYIILIEYLLMIDISTAPNTRQNEISKRGAYAYSTNIEIRCFSNDSIVQLTNEEYKHISLIKPGDKLLTIEKSFIKSTEMVMMLHKSKLKKALFYTFRTKSGHEISLTENHLIPIKSHFNNNEKYIPAKEIEKGDLLFILLNNKTIKYSPVIYKTLEIKQAYYAPLTIKGTLLINNILSSCFANVKNHNLAQFSMFPLRCYYTFLKFFHLNHLFNNNSEDINCGSRVTGNTGAPGATEATGGSGVPYTTSSRFCL</sequence>
<organism evidence="7 9">
    <name type="scientific">Adineta steineri</name>
    <dbReference type="NCBI Taxonomy" id="433720"/>
    <lineage>
        <taxon>Eukaryota</taxon>
        <taxon>Metazoa</taxon>
        <taxon>Spiralia</taxon>
        <taxon>Gnathifera</taxon>
        <taxon>Rotifera</taxon>
        <taxon>Eurotatoria</taxon>
        <taxon>Bdelloidea</taxon>
        <taxon>Adinetida</taxon>
        <taxon>Adinetidae</taxon>
        <taxon>Adineta</taxon>
    </lineage>
</organism>
<dbReference type="Pfam" id="PF01079">
    <property type="entry name" value="Hint"/>
    <property type="match status" value="1"/>
</dbReference>
<evidence type="ECO:0000313" key="7">
    <source>
        <dbReference type="EMBL" id="CAF0960594.1"/>
    </source>
</evidence>
<dbReference type="PANTHER" id="PTHR11889:SF31">
    <property type="entry name" value="PROTEIN HEDGEHOG"/>
    <property type="match status" value="1"/>
</dbReference>
<comment type="caution">
    <text evidence="7">The sequence shown here is derived from an EMBL/GenBank/DDBJ whole genome shotgun (WGS) entry which is preliminary data.</text>
</comment>
<dbReference type="EMBL" id="CAJNOM010000060">
    <property type="protein sequence ID" value="CAF0950013.1"/>
    <property type="molecule type" value="Genomic_DNA"/>
</dbReference>
<dbReference type="Proteomes" id="UP000663877">
    <property type="component" value="Unassembled WGS sequence"/>
</dbReference>
<dbReference type="EMBL" id="CAJNOM010000062">
    <property type="protein sequence ID" value="CAF0955589.1"/>
    <property type="molecule type" value="Genomic_DNA"/>
</dbReference>
<evidence type="ECO:0000256" key="1">
    <source>
        <dbReference type="ARBA" id="ARBA00022473"/>
    </source>
</evidence>
<dbReference type="GO" id="GO:0007267">
    <property type="term" value="P:cell-cell signaling"/>
    <property type="evidence" value="ECO:0007669"/>
    <property type="project" value="InterPro"/>
</dbReference>
<dbReference type="InterPro" id="IPR001657">
    <property type="entry name" value="Hedgehog"/>
</dbReference>
<dbReference type="InterPro" id="IPR036844">
    <property type="entry name" value="Hint_dom_sf"/>
</dbReference>
<evidence type="ECO:0000256" key="2">
    <source>
        <dbReference type="ARBA" id="ARBA00022729"/>
    </source>
</evidence>
<protein>
    <recommendedName>
        <fullName evidence="4">Hint domain-containing protein</fullName>
    </recommendedName>
</protein>
<feature type="signal peptide" evidence="3">
    <location>
        <begin position="1"/>
        <end position="23"/>
    </location>
</feature>
<evidence type="ECO:0000313" key="6">
    <source>
        <dbReference type="EMBL" id="CAF0955589.1"/>
    </source>
</evidence>
<evidence type="ECO:0000259" key="4">
    <source>
        <dbReference type="SMART" id="SM00306"/>
    </source>
</evidence>
<dbReference type="InterPro" id="IPR003587">
    <property type="entry name" value="Hint_dom_N"/>
</dbReference>
<dbReference type="Proteomes" id="UP000663832">
    <property type="component" value="Unassembled WGS sequence"/>
</dbReference>
<gene>
    <name evidence="7" type="ORF">BJG266_LOCUS13726</name>
    <name evidence="5" type="ORF">QVE165_LOCUS12160</name>
    <name evidence="6" type="ORF">QVE165_LOCUS12463</name>
</gene>
<feature type="domain" description="Hint" evidence="4">
    <location>
        <begin position="46"/>
        <end position="148"/>
    </location>
</feature>
<dbReference type="PRINTS" id="PR00632">
    <property type="entry name" value="SONICHHOG"/>
</dbReference>
<dbReference type="InterPro" id="IPR050387">
    <property type="entry name" value="Hedgehog_Signaling"/>
</dbReference>
<dbReference type="EMBL" id="CAJNOI010000056">
    <property type="protein sequence ID" value="CAF0960594.1"/>
    <property type="molecule type" value="Genomic_DNA"/>
</dbReference>
<accession>A0A814DYX9</accession>
<keyword evidence="2 3" id="KW-0732">Signal</keyword>
<dbReference type="SUPFAM" id="SSF51294">
    <property type="entry name" value="Hedgehog/intein (Hint) domain"/>
    <property type="match status" value="1"/>
</dbReference>
<evidence type="ECO:0000313" key="5">
    <source>
        <dbReference type="EMBL" id="CAF0950013.1"/>
    </source>
</evidence>
<reference evidence="7" key="1">
    <citation type="submission" date="2021-02" db="EMBL/GenBank/DDBJ databases">
        <authorList>
            <person name="Nowell W R."/>
        </authorList>
    </citation>
    <scope>NUCLEOTIDE SEQUENCE</scope>
</reference>
<evidence type="ECO:0000313" key="9">
    <source>
        <dbReference type="Proteomes" id="UP000663877"/>
    </source>
</evidence>
<keyword evidence="8" id="KW-1185">Reference proteome</keyword>
<evidence type="ECO:0000256" key="3">
    <source>
        <dbReference type="SAM" id="SignalP"/>
    </source>
</evidence>
<proteinExistence type="predicted"/>
<dbReference type="PANTHER" id="PTHR11889">
    <property type="entry name" value="HEDGEHOG"/>
    <property type="match status" value="1"/>
</dbReference>
<dbReference type="SMART" id="SM00306">
    <property type="entry name" value="HintN"/>
    <property type="match status" value="1"/>
</dbReference>
<dbReference type="GO" id="GO:0048731">
    <property type="term" value="P:system development"/>
    <property type="evidence" value="ECO:0007669"/>
    <property type="project" value="UniProtKB-ARBA"/>
</dbReference>
<dbReference type="Gene3D" id="2.170.16.10">
    <property type="entry name" value="Hedgehog/Intein (Hint) domain"/>
    <property type="match status" value="1"/>
</dbReference>
<dbReference type="AlphaFoldDB" id="A0A814DYX9"/>